<dbReference type="InterPro" id="IPR036439">
    <property type="entry name" value="Dockerin_dom_sf"/>
</dbReference>
<dbReference type="CDD" id="cd14256">
    <property type="entry name" value="Dockerin_I"/>
    <property type="match status" value="1"/>
</dbReference>
<accession>A0A315XZN8</accession>
<keyword evidence="2" id="KW-0732">Signal</keyword>
<dbReference type="SUPFAM" id="SSF63446">
    <property type="entry name" value="Type I dockerin domain"/>
    <property type="match status" value="1"/>
</dbReference>
<dbReference type="InterPro" id="IPR002105">
    <property type="entry name" value="Dockerin_1_rpt"/>
</dbReference>
<evidence type="ECO:0000313" key="5">
    <source>
        <dbReference type="Proteomes" id="UP000245720"/>
    </source>
</evidence>
<dbReference type="Gene3D" id="1.10.1330.10">
    <property type="entry name" value="Dockerin domain"/>
    <property type="match status" value="1"/>
</dbReference>
<evidence type="ECO:0000259" key="3">
    <source>
        <dbReference type="PROSITE" id="PS51766"/>
    </source>
</evidence>
<feature type="domain" description="Dockerin" evidence="3">
    <location>
        <begin position="689"/>
        <end position="752"/>
    </location>
</feature>
<evidence type="ECO:0000313" key="4">
    <source>
        <dbReference type="EMBL" id="PWJ11330.1"/>
    </source>
</evidence>
<proteinExistence type="predicted"/>
<dbReference type="GO" id="GO:0004553">
    <property type="term" value="F:hydrolase activity, hydrolyzing O-glycosyl compounds"/>
    <property type="evidence" value="ECO:0007669"/>
    <property type="project" value="InterPro"/>
</dbReference>
<reference evidence="4 5" key="1">
    <citation type="submission" date="2018-05" db="EMBL/GenBank/DDBJ databases">
        <title>The Hungate 1000. A catalogue of reference genomes from the rumen microbiome.</title>
        <authorList>
            <person name="Kelly W."/>
        </authorList>
    </citation>
    <scope>NUCLEOTIDE SEQUENCE [LARGE SCALE GENOMIC DNA]</scope>
    <source>
        <strain evidence="4 5">SAb67</strain>
    </source>
</reference>
<evidence type="ECO:0000256" key="2">
    <source>
        <dbReference type="SAM" id="SignalP"/>
    </source>
</evidence>
<feature type="chain" id="PRO_5038333574" description="Dockerin domain-containing protein" evidence="2">
    <location>
        <begin position="21"/>
        <end position="752"/>
    </location>
</feature>
<dbReference type="InterPro" id="IPR018247">
    <property type="entry name" value="EF_Hand_1_Ca_BS"/>
</dbReference>
<dbReference type="RefSeq" id="WP_109727280.1">
    <property type="nucleotide sequence ID" value="NZ_QGDI01000010.1"/>
</dbReference>
<evidence type="ECO:0000256" key="1">
    <source>
        <dbReference type="SAM" id="MobiDB-lite"/>
    </source>
</evidence>
<dbReference type="AlphaFoldDB" id="A0A315XZN8"/>
<sequence length="752" mass="84327">MLKKRVLSVLLAAAMLPLCGSYTGVVKVPYAVAAEDSEAAQTRPMTLDDVRALSTKGEGLRWSDFDEFEGEPFFIGKVKYCTFIMDDGYGLSVQGEPDKELVKAHLFRYVYDPGYPKIDIRRDDVESFIEQMTTQTLGTQSALKTTTSKTTTSTATTSKNTTTTTAVTTSSAEVTSTFTKKTMNMDEVRKLAKKGMDLTWEDLAPYGCKATGDGIHSAAHDFYFGDGYCFSVCGQPPVKLQTVELFYKDRSNSIDIRTGDIDLFIRQNTAEEVPDIGCTFDEIRAMSTEQVEELFAARGLTDKDFYQVYCQDYTPEDAVDHGIMRCSIMLKPDNYMINLTKGELVTKAASIKEARMLPRETDFAWKTATVLKSLGLPEDLFSVYVNTENMVGRFEPSGEYTYGLYCDCYLDCYEYDPVKCANLVGAAMNYAQLNPDFAFIRSDISGAGSAPIEDSRFSIEEHCVQFNETVDAAWVLTNYSYDEGSMDKNYKFYPSEGGKYLLLTLDYSEDVSELADQPTMPGVDCTMQSYIIECRDGRIRVIPDKEYTFPYPETEEEIQASLAQKEAIFAKAFELMDSDHFFQCIRLRGVDNGLTNIMHIRSSSDGKVFVSREDTDGTSVNTELLPAAEDKEAGTKRFAVNGSYMIGDERDHSKPETEIRISKTDNDNIITYDVEESVGLLMPTTLKMHSYKKGDVSGDKSFNVADIVLLQRWLLGKKPENFKNWKAADLNGDDVIDVFDLTAAKRYLVETM</sequence>
<feature type="signal peptide" evidence="2">
    <location>
        <begin position="1"/>
        <end position="20"/>
    </location>
</feature>
<dbReference type="InterPro" id="IPR016134">
    <property type="entry name" value="Dockerin_dom"/>
</dbReference>
<dbReference type="Pfam" id="PF00404">
    <property type="entry name" value="Dockerin_1"/>
    <property type="match status" value="1"/>
</dbReference>
<protein>
    <recommendedName>
        <fullName evidence="3">Dockerin domain-containing protein</fullName>
    </recommendedName>
</protein>
<dbReference type="PROSITE" id="PS51766">
    <property type="entry name" value="DOCKERIN"/>
    <property type="match status" value="1"/>
</dbReference>
<dbReference type="Proteomes" id="UP000245720">
    <property type="component" value="Unassembled WGS sequence"/>
</dbReference>
<dbReference type="EMBL" id="QGDI01000010">
    <property type="protein sequence ID" value="PWJ11330.1"/>
    <property type="molecule type" value="Genomic_DNA"/>
</dbReference>
<comment type="caution">
    <text evidence="4">The sequence shown here is derived from an EMBL/GenBank/DDBJ whole genome shotgun (WGS) entry which is preliminary data.</text>
</comment>
<gene>
    <name evidence="4" type="ORF">IE37_02553</name>
</gene>
<organism evidence="4 5">
    <name type="scientific">Ruminococcus flavefaciens</name>
    <dbReference type="NCBI Taxonomy" id="1265"/>
    <lineage>
        <taxon>Bacteria</taxon>
        <taxon>Bacillati</taxon>
        <taxon>Bacillota</taxon>
        <taxon>Clostridia</taxon>
        <taxon>Eubacteriales</taxon>
        <taxon>Oscillospiraceae</taxon>
        <taxon>Ruminococcus</taxon>
    </lineage>
</organism>
<feature type="region of interest" description="Disordered" evidence="1">
    <location>
        <begin position="139"/>
        <end position="159"/>
    </location>
</feature>
<dbReference type="GO" id="GO:0000272">
    <property type="term" value="P:polysaccharide catabolic process"/>
    <property type="evidence" value="ECO:0007669"/>
    <property type="project" value="InterPro"/>
</dbReference>
<dbReference type="OrthoDB" id="1823249at2"/>
<dbReference type="PROSITE" id="PS00018">
    <property type="entry name" value="EF_HAND_1"/>
    <property type="match status" value="1"/>
</dbReference>
<name>A0A315XZN8_RUMFL</name>